<dbReference type="AlphaFoldDB" id="A0A4Y7IHG4"/>
<proteinExistence type="predicted"/>
<evidence type="ECO:0000256" key="1">
    <source>
        <dbReference type="SAM" id="SignalP"/>
    </source>
</evidence>
<evidence type="ECO:0000313" key="3">
    <source>
        <dbReference type="Proteomes" id="UP000316621"/>
    </source>
</evidence>
<accession>A0A4Y7IHG4</accession>
<reference evidence="2 3" key="1">
    <citation type="journal article" date="2018" name="Science">
        <title>The opium poppy genome and morphinan production.</title>
        <authorList>
            <person name="Guo L."/>
            <person name="Winzer T."/>
            <person name="Yang X."/>
            <person name="Li Y."/>
            <person name="Ning Z."/>
            <person name="He Z."/>
            <person name="Teodor R."/>
            <person name="Lu Y."/>
            <person name="Bowser T.A."/>
            <person name="Graham I.A."/>
            <person name="Ye K."/>
        </authorList>
    </citation>
    <scope>NUCLEOTIDE SEQUENCE [LARGE SCALE GENOMIC DNA]</scope>
    <source>
        <strain evidence="3">cv. HN1</strain>
        <tissue evidence="2">Leaves</tissue>
    </source>
</reference>
<feature type="signal peptide" evidence="1">
    <location>
        <begin position="1"/>
        <end position="21"/>
    </location>
</feature>
<feature type="chain" id="PRO_5021468595" description="Defensin-like protein" evidence="1">
    <location>
        <begin position="22"/>
        <end position="87"/>
    </location>
</feature>
<evidence type="ECO:0000313" key="2">
    <source>
        <dbReference type="EMBL" id="RZC48337.1"/>
    </source>
</evidence>
<evidence type="ECO:0008006" key="4">
    <source>
        <dbReference type="Google" id="ProtNLM"/>
    </source>
</evidence>
<name>A0A4Y7IHG4_PAPSO</name>
<dbReference type="Gramene" id="RZC48337">
    <property type="protein sequence ID" value="RZC48337"/>
    <property type="gene ID" value="C5167_041292"/>
</dbReference>
<keyword evidence="1" id="KW-0732">Signal</keyword>
<sequence>MGKSLVSPLFVSFLLVATILSFSSEVNCIAGPLDCVGGGTTRELYITASCEVCDQLCGSIQGVVCAAECSVTGNGVPYCTCVFPQGG</sequence>
<keyword evidence="3" id="KW-1185">Reference proteome</keyword>
<gene>
    <name evidence="2" type="ORF">C5167_041292</name>
</gene>
<organism evidence="2 3">
    <name type="scientific">Papaver somniferum</name>
    <name type="common">Opium poppy</name>
    <dbReference type="NCBI Taxonomy" id="3469"/>
    <lineage>
        <taxon>Eukaryota</taxon>
        <taxon>Viridiplantae</taxon>
        <taxon>Streptophyta</taxon>
        <taxon>Embryophyta</taxon>
        <taxon>Tracheophyta</taxon>
        <taxon>Spermatophyta</taxon>
        <taxon>Magnoliopsida</taxon>
        <taxon>Ranunculales</taxon>
        <taxon>Papaveraceae</taxon>
        <taxon>Papaveroideae</taxon>
        <taxon>Papaver</taxon>
    </lineage>
</organism>
<dbReference type="Proteomes" id="UP000316621">
    <property type="component" value="Chromosome 1"/>
</dbReference>
<dbReference type="EMBL" id="CM010715">
    <property type="protein sequence ID" value="RZC48337.1"/>
    <property type="molecule type" value="Genomic_DNA"/>
</dbReference>
<protein>
    <recommendedName>
        <fullName evidence="4">Defensin-like protein</fullName>
    </recommendedName>
</protein>